<dbReference type="InterPro" id="IPR036388">
    <property type="entry name" value="WH-like_DNA-bd_sf"/>
</dbReference>
<dbReference type="CDD" id="cd00090">
    <property type="entry name" value="HTH_ARSR"/>
    <property type="match status" value="1"/>
</dbReference>
<keyword evidence="3" id="KW-0804">Transcription</keyword>
<evidence type="ECO:0000256" key="2">
    <source>
        <dbReference type="ARBA" id="ARBA00023125"/>
    </source>
</evidence>
<organism evidence="5 6">
    <name type="scientific">Deinococcus multiflagellatus</name>
    <dbReference type="NCBI Taxonomy" id="1656887"/>
    <lineage>
        <taxon>Bacteria</taxon>
        <taxon>Thermotogati</taxon>
        <taxon>Deinococcota</taxon>
        <taxon>Deinococci</taxon>
        <taxon>Deinococcales</taxon>
        <taxon>Deinococcaceae</taxon>
        <taxon>Deinococcus</taxon>
    </lineage>
</organism>
<dbReference type="Proteomes" id="UP001596317">
    <property type="component" value="Unassembled WGS sequence"/>
</dbReference>
<feature type="domain" description="HTH arsR-type" evidence="4">
    <location>
        <begin position="10"/>
        <end position="104"/>
    </location>
</feature>
<dbReference type="InterPro" id="IPR011991">
    <property type="entry name" value="ArsR-like_HTH"/>
</dbReference>
<keyword evidence="1" id="KW-0805">Transcription regulation</keyword>
<dbReference type="PANTHER" id="PTHR43132:SF6">
    <property type="entry name" value="HTH-TYPE TRANSCRIPTIONAL REPRESSOR CZRA"/>
    <property type="match status" value="1"/>
</dbReference>
<dbReference type="InterPro" id="IPR001845">
    <property type="entry name" value="HTH_ArsR_DNA-bd_dom"/>
</dbReference>
<protein>
    <submittedName>
        <fullName evidence="5">ArsR/SmtB family transcription factor</fullName>
    </submittedName>
</protein>
<dbReference type="RefSeq" id="WP_224611899.1">
    <property type="nucleotide sequence ID" value="NZ_JAIQXV010000021.1"/>
</dbReference>
<dbReference type="Pfam" id="PF01022">
    <property type="entry name" value="HTH_5"/>
    <property type="match status" value="1"/>
</dbReference>
<dbReference type="InterPro" id="IPR036390">
    <property type="entry name" value="WH_DNA-bd_sf"/>
</dbReference>
<dbReference type="SUPFAM" id="SSF46785">
    <property type="entry name" value="Winged helix' DNA-binding domain"/>
    <property type="match status" value="1"/>
</dbReference>
<keyword evidence="2" id="KW-0238">DNA-binding</keyword>
<dbReference type="PRINTS" id="PR00778">
    <property type="entry name" value="HTHARSR"/>
</dbReference>
<evidence type="ECO:0000313" key="5">
    <source>
        <dbReference type="EMBL" id="MFC6663188.1"/>
    </source>
</evidence>
<dbReference type="PROSITE" id="PS50987">
    <property type="entry name" value="HTH_ARSR_2"/>
    <property type="match status" value="1"/>
</dbReference>
<dbReference type="InterPro" id="IPR051011">
    <property type="entry name" value="Metal_resp_trans_reg"/>
</dbReference>
<comment type="caution">
    <text evidence="5">The sequence shown here is derived from an EMBL/GenBank/DDBJ whole genome shotgun (WGS) entry which is preliminary data.</text>
</comment>
<dbReference type="SMART" id="SM00418">
    <property type="entry name" value="HTH_ARSR"/>
    <property type="match status" value="1"/>
</dbReference>
<evidence type="ECO:0000259" key="4">
    <source>
        <dbReference type="PROSITE" id="PS50987"/>
    </source>
</evidence>
<dbReference type="PANTHER" id="PTHR43132">
    <property type="entry name" value="ARSENICAL RESISTANCE OPERON REPRESSOR ARSR-RELATED"/>
    <property type="match status" value="1"/>
</dbReference>
<dbReference type="NCBIfam" id="NF033788">
    <property type="entry name" value="HTH_metalloreg"/>
    <property type="match status" value="1"/>
</dbReference>
<proteinExistence type="predicted"/>
<sequence>MHRHPLPVPPPPDDLLHVTRLFDALREPLRVNLLLQLTLGEHTVTALVEALHLPQSTVSRHLAVLRHAHLVTSRRDGLHMHYRLADAHLVTLLQEAFSHAQHARLALPDHPVAEATPGSVH</sequence>
<evidence type="ECO:0000256" key="1">
    <source>
        <dbReference type="ARBA" id="ARBA00023015"/>
    </source>
</evidence>
<evidence type="ECO:0000256" key="3">
    <source>
        <dbReference type="ARBA" id="ARBA00023163"/>
    </source>
</evidence>
<gene>
    <name evidence="5" type="ORF">ACFP90_24390</name>
</gene>
<reference evidence="6" key="1">
    <citation type="journal article" date="2019" name="Int. J. Syst. Evol. Microbiol.">
        <title>The Global Catalogue of Microorganisms (GCM) 10K type strain sequencing project: providing services to taxonomists for standard genome sequencing and annotation.</title>
        <authorList>
            <consortium name="The Broad Institute Genomics Platform"/>
            <consortium name="The Broad Institute Genome Sequencing Center for Infectious Disease"/>
            <person name="Wu L."/>
            <person name="Ma J."/>
        </authorList>
    </citation>
    <scope>NUCLEOTIDE SEQUENCE [LARGE SCALE GENOMIC DNA]</scope>
    <source>
        <strain evidence="6">CCUG 63830</strain>
    </source>
</reference>
<accession>A0ABW1ZRP2</accession>
<dbReference type="EMBL" id="JBHSWB010000002">
    <property type="protein sequence ID" value="MFC6663188.1"/>
    <property type="molecule type" value="Genomic_DNA"/>
</dbReference>
<dbReference type="Gene3D" id="1.10.10.10">
    <property type="entry name" value="Winged helix-like DNA-binding domain superfamily/Winged helix DNA-binding domain"/>
    <property type="match status" value="1"/>
</dbReference>
<keyword evidence="6" id="KW-1185">Reference proteome</keyword>
<name>A0ABW1ZRP2_9DEIO</name>
<evidence type="ECO:0000313" key="6">
    <source>
        <dbReference type="Proteomes" id="UP001596317"/>
    </source>
</evidence>